<dbReference type="RefSeq" id="WP_344645498.1">
    <property type="nucleotide sequence ID" value="NZ_BAAASS010000016.1"/>
</dbReference>
<keyword evidence="1" id="KW-1133">Transmembrane helix</keyword>
<reference evidence="3" key="1">
    <citation type="journal article" date="2019" name="Int. J. Syst. Evol. Microbiol.">
        <title>The Global Catalogue of Microorganisms (GCM) 10K type strain sequencing project: providing services to taxonomists for standard genome sequencing and annotation.</title>
        <authorList>
            <consortium name="The Broad Institute Genomics Platform"/>
            <consortium name="The Broad Institute Genome Sequencing Center for Infectious Disease"/>
            <person name="Wu L."/>
            <person name="Ma J."/>
        </authorList>
    </citation>
    <scope>NUCLEOTIDE SEQUENCE [LARGE SCALE GENOMIC DNA]</scope>
    <source>
        <strain evidence="3">CCM 8479</strain>
    </source>
</reference>
<evidence type="ECO:0000313" key="2">
    <source>
        <dbReference type="EMBL" id="MFC5227496.1"/>
    </source>
</evidence>
<sequence>MPSLRSHPGTDTAAQWPVLGLCAGLLGVQRALSLLLLRRGGAGRLVGRAPLRSLDADVSAQLLLGLKLLGDRTQIAGLGVQCDRFATGLLGGFSAGRVDLRGQRGQVGVHLGGHCHVVGCVSA</sequence>
<accession>A0ABW0DDR4</accession>
<dbReference type="EMBL" id="JBHSKL010000029">
    <property type="protein sequence ID" value="MFC5227496.1"/>
    <property type="molecule type" value="Genomic_DNA"/>
</dbReference>
<feature type="transmembrane region" description="Helical" evidence="1">
    <location>
        <begin position="16"/>
        <end position="37"/>
    </location>
</feature>
<evidence type="ECO:0000256" key="1">
    <source>
        <dbReference type="SAM" id="Phobius"/>
    </source>
</evidence>
<keyword evidence="3" id="KW-1185">Reference proteome</keyword>
<gene>
    <name evidence="2" type="ORF">ACFPN6_23615</name>
</gene>
<comment type="caution">
    <text evidence="2">The sequence shown here is derived from an EMBL/GenBank/DDBJ whole genome shotgun (WGS) entry which is preliminary data.</text>
</comment>
<evidence type="ECO:0000313" key="3">
    <source>
        <dbReference type="Proteomes" id="UP001596156"/>
    </source>
</evidence>
<proteinExistence type="predicted"/>
<organism evidence="2 3">
    <name type="scientific">Streptomyces fimbriatus</name>
    <dbReference type="NCBI Taxonomy" id="68197"/>
    <lineage>
        <taxon>Bacteria</taxon>
        <taxon>Bacillati</taxon>
        <taxon>Actinomycetota</taxon>
        <taxon>Actinomycetes</taxon>
        <taxon>Kitasatosporales</taxon>
        <taxon>Streptomycetaceae</taxon>
        <taxon>Streptomyces</taxon>
    </lineage>
</organism>
<keyword evidence="1" id="KW-0472">Membrane</keyword>
<protein>
    <recommendedName>
        <fullName evidence="4">Secreted protein</fullName>
    </recommendedName>
</protein>
<name>A0ABW0DDR4_STRFI</name>
<dbReference type="Proteomes" id="UP001596156">
    <property type="component" value="Unassembled WGS sequence"/>
</dbReference>
<evidence type="ECO:0008006" key="4">
    <source>
        <dbReference type="Google" id="ProtNLM"/>
    </source>
</evidence>
<keyword evidence="1" id="KW-0812">Transmembrane</keyword>